<feature type="coiled-coil region" evidence="1">
    <location>
        <begin position="63"/>
        <end position="90"/>
    </location>
</feature>
<dbReference type="RefSeq" id="WP_184261058.1">
    <property type="nucleotide sequence ID" value="NZ_JACHIO010000037.1"/>
</dbReference>
<reference evidence="2 3" key="1">
    <citation type="submission" date="2020-08" db="EMBL/GenBank/DDBJ databases">
        <title>Genomic Encyclopedia of Type Strains, Phase IV (KMG-V): Genome sequencing to study the core and pangenomes of soil and plant-associated prokaryotes.</title>
        <authorList>
            <person name="Whitman W."/>
        </authorList>
    </citation>
    <scope>NUCLEOTIDE SEQUENCE [LARGE SCALE GENOMIC DNA]</scope>
    <source>
        <strain evidence="2 3">X5P3</strain>
    </source>
</reference>
<protein>
    <recommendedName>
        <fullName evidence="4">DUF4254 domain-containing protein</fullName>
    </recommendedName>
</protein>
<gene>
    <name evidence="2" type="ORF">HDF15_005209</name>
</gene>
<proteinExistence type="predicted"/>
<evidence type="ECO:0000313" key="2">
    <source>
        <dbReference type="EMBL" id="MBB5066824.1"/>
    </source>
</evidence>
<evidence type="ECO:0008006" key="4">
    <source>
        <dbReference type="Google" id="ProtNLM"/>
    </source>
</evidence>
<dbReference type="EMBL" id="JACHIO010000037">
    <property type="protein sequence ID" value="MBB5066824.1"/>
    <property type="molecule type" value="Genomic_DNA"/>
</dbReference>
<dbReference type="Pfam" id="PF14063">
    <property type="entry name" value="DUF4254"/>
    <property type="match status" value="1"/>
</dbReference>
<evidence type="ECO:0000313" key="3">
    <source>
        <dbReference type="Proteomes" id="UP000584867"/>
    </source>
</evidence>
<organism evidence="2 3">
    <name type="scientific">Granulicella mallensis</name>
    <dbReference type="NCBI Taxonomy" id="940614"/>
    <lineage>
        <taxon>Bacteria</taxon>
        <taxon>Pseudomonadati</taxon>
        <taxon>Acidobacteriota</taxon>
        <taxon>Terriglobia</taxon>
        <taxon>Terriglobales</taxon>
        <taxon>Acidobacteriaceae</taxon>
        <taxon>Granulicella</taxon>
    </lineage>
</organism>
<accession>A0A7W7ZW75</accession>
<comment type="caution">
    <text evidence="2">The sequence shown here is derived from an EMBL/GenBank/DDBJ whole genome shotgun (WGS) entry which is preliminary data.</text>
</comment>
<evidence type="ECO:0000256" key="1">
    <source>
        <dbReference type="SAM" id="Coils"/>
    </source>
</evidence>
<name>A0A7W7ZW75_9BACT</name>
<keyword evidence="1" id="KW-0175">Coiled coil</keyword>
<dbReference type="InterPro" id="IPR025350">
    <property type="entry name" value="DUF4254"/>
</dbReference>
<dbReference type="AlphaFoldDB" id="A0A7W7ZW75"/>
<sequence>MLDALHISLLQDQATAHWHDSSAPLQTARDAFETLILDQHRANFDLWHREDAARDPLAADQAIAAVKRAIDKLNQRRNDLVERIDVALLESIPTQSVELPLNSETPGLMVDRLSILALKIFHTEEETRRKEASAEHHQRNRERLALLLEQRDDLTSCLATLWTEVRNGKRRFKLYRQLKMYNDPALNPVLYSRPLTPDG</sequence>
<dbReference type="Proteomes" id="UP000584867">
    <property type="component" value="Unassembled WGS sequence"/>
</dbReference>